<evidence type="ECO:0000313" key="8">
    <source>
        <dbReference type="Proteomes" id="UP000294829"/>
    </source>
</evidence>
<dbReference type="GO" id="GO:0008381">
    <property type="term" value="F:mechanosensitive monoatomic ion channel activity"/>
    <property type="evidence" value="ECO:0007669"/>
    <property type="project" value="UniProtKB-ARBA"/>
</dbReference>
<sequence length="290" mass="32895">MSEIHRFLSEIDRALLRDIIITLLFVFTLILLRTMVRKAILQRNSLEPETKRRWLGSVRNVALLIFALGITMIWGHEIESFAVSLVAVAAAFVLATREMLLCVLGSVYRTTNDLCRIGDWIEIDGIKGQIIDMNLFSTSLVESNQACVEKGNVGRAITIPNSMFFSQPVFNESRLGNFVTQTVHIQLQRDDNWELAEQILLESGNQIISEYADKLARNAHKVTHIYALEAPLQHAHVRLLLNDVDHVSLLLQMPCPFGKSAQIEQRILREFLRKMPQTSSVRSVNNKSST</sequence>
<keyword evidence="3 5" id="KW-1133">Transmembrane helix</keyword>
<evidence type="ECO:0000256" key="1">
    <source>
        <dbReference type="ARBA" id="ARBA00004370"/>
    </source>
</evidence>
<dbReference type="Pfam" id="PF00924">
    <property type="entry name" value="MS_channel_2nd"/>
    <property type="match status" value="1"/>
</dbReference>
<keyword evidence="8" id="KW-1185">Reference proteome</keyword>
<dbReference type="RefSeq" id="WP_133326360.1">
    <property type="nucleotide sequence ID" value="NZ_SMYL01000002.1"/>
</dbReference>
<protein>
    <submittedName>
        <fullName evidence="7">Mechanosensitive ion channel family protein</fullName>
    </submittedName>
</protein>
<organism evidence="7 8">
    <name type="scientific">Sapientia aquatica</name>
    <dbReference type="NCBI Taxonomy" id="1549640"/>
    <lineage>
        <taxon>Bacteria</taxon>
        <taxon>Pseudomonadati</taxon>
        <taxon>Pseudomonadota</taxon>
        <taxon>Betaproteobacteria</taxon>
        <taxon>Burkholderiales</taxon>
        <taxon>Oxalobacteraceae</taxon>
        <taxon>Sapientia</taxon>
    </lineage>
</organism>
<evidence type="ECO:0000313" key="7">
    <source>
        <dbReference type="EMBL" id="TDK67272.1"/>
    </source>
</evidence>
<comment type="caution">
    <text evidence="7">The sequence shown here is derived from an EMBL/GenBank/DDBJ whole genome shotgun (WGS) entry which is preliminary data.</text>
</comment>
<feature type="domain" description="Mechanosensitive ion channel MscS" evidence="6">
    <location>
        <begin position="107"/>
        <end position="173"/>
    </location>
</feature>
<dbReference type="Gene3D" id="2.30.30.60">
    <property type="match status" value="1"/>
</dbReference>
<dbReference type="Proteomes" id="UP000294829">
    <property type="component" value="Unassembled WGS sequence"/>
</dbReference>
<dbReference type="AlphaFoldDB" id="A0A4R5W3U3"/>
<name>A0A4R5W3U3_9BURK</name>
<evidence type="ECO:0000256" key="2">
    <source>
        <dbReference type="ARBA" id="ARBA00022692"/>
    </source>
</evidence>
<dbReference type="GO" id="GO:0016020">
    <property type="term" value="C:membrane"/>
    <property type="evidence" value="ECO:0007669"/>
    <property type="project" value="UniProtKB-SubCell"/>
</dbReference>
<evidence type="ECO:0000256" key="3">
    <source>
        <dbReference type="ARBA" id="ARBA00022989"/>
    </source>
</evidence>
<dbReference type="InterPro" id="IPR023408">
    <property type="entry name" value="MscS_beta-dom_sf"/>
</dbReference>
<dbReference type="InterPro" id="IPR006685">
    <property type="entry name" value="MscS_channel_2nd"/>
</dbReference>
<evidence type="ECO:0000256" key="5">
    <source>
        <dbReference type="SAM" id="Phobius"/>
    </source>
</evidence>
<evidence type="ECO:0000256" key="4">
    <source>
        <dbReference type="ARBA" id="ARBA00023136"/>
    </source>
</evidence>
<comment type="subcellular location">
    <subcellularLocation>
        <location evidence="1">Membrane</location>
    </subcellularLocation>
</comment>
<dbReference type="SUPFAM" id="SSF50182">
    <property type="entry name" value="Sm-like ribonucleoproteins"/>
    <property type="match status" value="1"/>
</dbReference>
<accession>A0A4R5W3U3</accession>
<gene>
    <name evidence="7" type="ORF">E2I14_05790</name>
</gene>
<keyword evidence="2 5" id="KW-0812">Transmembrane</keyword>
<dbReference type="InterPro" id="IPR010920">
    <property type="entry name" value="LSM_dom_sf"/>
</dbReference>
<evidence type="ECO:0000259" key="6">
    <source>
        <dbReference type="Pfam" id="PF00924"/>
    </source>
</evidence>
<dbReference type="PANTHER" id="PTHR30566:SF27">
    <property type="entry name" value="MECHANOSENSITIVE ION CHANNEL PROTEIN"/>
    <property type="match status" value="1"/>
</dbReference>
<dbReference type="OrthoDB" id="9775421at2"/>
<feature type="transmembrane region" description="Helical" evidence="5">
    <location>
        <begin position="81"/>
        <end position="108"/>
    </location>
</feature>
<keyword evidence="4 5" id="KW-0472">Membrane</keyword>
<dbReference type="EMBL" id="SMYL01000002">
    <property type="protein sequence ID" value="TDK67272.1"/>
    <property type="molecule type" value="Genomic_DNA"/>
</dbReference>
<dbReference type="PANTHER" id="PTHR30566">
    <property type="entry name" value="YNAI-RELATED MECHANOSENSITIVE ION CHANNEL"/>
    <property type="match status" value="1"/>
</dbReference>
<feature type="transmembrane region" description="Helical" evidence="5">
    <location>
        <begin position="57"/>
        <end position="75"/>
    </location>
</feature>
<reference evidence="7 8" key="1">
    <citation type="submission" date="2019-03" db="EMBL/GenBank/DDBJ databases">
        <title>Sapientia aquatica gen. nov., sp. nov., isolated from a crater lake.</title>
        <authorList>
            <person name="Felfoldi T."/>
            <person name="Szabo A."/>
            <person name="Toth E."/>
            <person name="Schumann P."/>
            <person name="Keki Z."/>
            <person name="Marialigeti K."/>
            <person name="Mathe I."/>
        </authorList>
    </citation>
    <scope>NUCLEOTIDE SEQUENCE [LARGE SCALE GENOMIC DNA]</scope>
    <source>
        <strain evidence="7 8">SA-152</strain>
    </source>
</reference>
<feature type="transmembrane region" description="Helical" evidence="5">
    <location>
        <begin position="15"/>
        <end position="36"/>
    </location>
</feature>
<proteinExistence type="predicted"/>